<protein>
    <submittedName>
        <fullName evidence="1">Uncharacterized protein</fullName>
    </submittedName>
</protein>
<accession>A0AAU9JEX8</accession>
<dbReference type="EMBL" id="CAJZBQ010000032">
    <property type="protein sequence ID" value="CAG9322634.1"/>
    <property type="molecule type" value="Genomic_DNA"/>
</dbReference>
<keyword evidence="2" id="KW-1185">Reference proteome</keyword>
<gene>
    <name evidence="1" type="ORF">BSTOLATCC_MIC31757</name>
</gene>
<dbReference type="Proteomes" id="UP001162131">
    <property type="component" value="Unassembled WGS sequence"/>
</dbReference>
<dbReference type="AlphaFoldDB" id="A0AAU9JEX8"/>
<name>A0AAU9JEX8_9CILI</name>
<organism evidence="1 2">
    <name type="scientific">Blepharisma stoltei</name>
    <dbReference type="NCBI Taxonomy" id="1481888"/>
    <lineage>
        <taxon>Eukaryota</taxon>
        <taxon>Sar</taxon>
        <taxon>Alveolata</taxon>
        <taxon>Ciliophora</taxon>
        <taxon>Postciliodesmatophora</taxon>
        <taxon>Heterotrichea</taxon>
        <taxon>Heterotrichida</taxon>
        <taxon>Blepharismidae</taxon>
        <taxon>Blepharisma</taxon>
    </lineage>
</organism>
<evidence type="ECO:0000313" key="1">
    <source>
        <dbReference type="EMBL" id="CAG9322634.1"/>
    </source>
</evidence>
<proteinExistence type="predicted"/>
<evidence type="ECO:0000313" key="2">
    <source>
        <dbReference type="Proteomes" id="UP001162131"/>
    </source>
</evidence>
<sequence>MGCNISYCRKSDNSCKSKIGSGFIQFYRTGILKIDTFYTTCESLTSQAFANMRSFKHNKKQFYQQLNFGSQCEEIYPGIPFKMLIATLKADGEEINFISEYPYLEYNGDSPLFMSYRSYTESLLLCKEVLENVRPKLIENLGIAINITFSIVQIAEKEELNLEKKLLASMTSQQNLQRLREAEMKIKRYFYRTQSELRALEDSKEECEVKMPQLEEIADFNMDLTLQSRINIAGDNI</sequence>
<reference evidence="1" key="1">
    <citation type="submission" date="2021-09" db="EMBL/GenBank/DDBJ databases">
        <authorList>
            <consortium name="AG Swart"/>
            <person name="Singh M."/>
            <person name="Singh A."/>
            <person name="Seah K."/>
            <person name="Emmerich C."/>
        </authorList>
    </citation>
    <scope>NUCLEOTIDE SEQUENCE</scope>
    <source>
        <strain evidence="1">ATCC30299</strain>
    </source>
</reference>
<comment type="caution">
    <text evidence="1">The sequence shown here is derived from an EMBL/GenBank/DDBJ whole genome shotgun (WGS) entry which is preliminary data.</text>
</comment>